<proteinExistence type="predicted"/>
<evidence type="ECO:0000313" key="2">
    <source>
        <dbReference type="Proteomes" id="UP000054018"/>
    </source>
</evidence>
<dbReference type="EMBL" id="KN834087">
    <property type="protein sequence ID" value="KIK12392.1"/>
    <property type="molecule type" value="Genomic_DNA"/>
</dbReference>
<keyword evidence="2" id="KW-1185">Reference proteome</keyword>
<dbReference type="AlphaFoldDB" id="A0A0C9YPU2"/>
<name>A0A0C9YPU2_9AGAM</name>
<sequence length="132" mass="14527">MPAGSVEKPNDAPVSPLCNYLLRILHFYVGTGTCVGRLCALTPVRCYYHTNDILAYMAVPEGTSSIHPHAIWIDGRALNLCSSRIRKTERRTNTLQCVLRLSFSSGRTCPDSCGSRAWFICAISGQTLYLSA</sequence>
<protein>
    <submittedName>
        <fullName evidence="1">Uncharacterized protein</fullName>
    </submittedName>
</protein>
<dbReference type="HOGENOM" id="CLU_1917895_0_0_1"/>
<accession>A0A0C9YPU2</accession>
<organism evidence="1 2">
    <name type="scientific">Pisolithus microcarpus 441</name>
    <dbReference type="NCBI Taxonomy" id="765257"/>
    <lineage>
        <taxon>Eukaryota</taxon>
        <taxon>Fungi</taxon>
        <taxon>Dikarya</taxon>
        <taxon>Basidiomycota</taxon>
        <taxon>Agaricomycotina</taxon>
        <taxon>Agaricomycetes</taxon>
        <taxon>Agaricomycetidae</taxon>
        <taxon>Boletales</taxon>
        <taxon>Sclerodermatineae</taxon>
        <taxon>Pisolithaceae</taxon>
        <taxon>Pisolithus</taxon>
    </lineage>
</organism>
<evidence type="ECO:0000313" key="1">
    <source>
        <dbReference type="EMBL" id="KIK12392.1"/>
    </source>
</evidence>
<gene>
    <name evidence="1" type="ORF">PISMIDRAFT_452624</name>
</gene>
<reference evidence="2" key="2">
    <citation type="submission" date="2015-01" db="EMBL/GenBank/DDBJ databases">
        <title>Evolutionary Origins and Diversification of the Mycorrhizal Mutualists.</title>
        <authorList>
            <consortium name="DOE Joint Genome Institute"/>
            <consortium name="Mycorrhizal Genomics Consortium"/>
            <person name="Kohler A."/>
            <person name="Kuo A."/>
            <person name="Nagy L.G."/>
            <person name="Floudas D."/>
            <person name="Copeland A."/>
            <person name="Barry K.W."/>
            <person name="Cichocki N."/>
            <person name="Veneault-Fourrey C."/>
            <person name="LaButti K."/>
            <person name="Lindquist E.A."/>
            <person name="Lipzen A."/>
            <person name="Lundell T."/>
            <person name="Morin E."/>
            <person name="Murat C."/>
            <person name="Riley R."/>
            <person name="Ohm R."/>
            <person name="Sun H."/>
            <person name="Tunlid A."/>
            <person name="Henrissat B."/>
            <person name="Grigoriev I.V."/>
            <person name="Hibbett D.S."/>
            <person name="Martin F."/>
        </authorList>
    </citation>
    <scope>NUCLEOTIDE SEQUENCE [LARGE SCALE GENOMIC DNA]</scope>
    <source>
        <strain evidence="2">441</strain>
    </source>
</reference>
<reference evidence="1 2" key="1">
    <citation type="submission" date="2014-04" db="EMBL/GenBank/DDBJ databases">
        <authorList>
            <consortium name="DOE Joint Genome Institute"/>
            <person name="Kuo A."/>
            <person name="Kohler A."/>
            <person name="Costa M.D."/>
            <person name="Nagy L.G."/>
            <person name="Floudas D."/>
            <person name="Copeland A."/>
            <person name="Barry K.W."/>
            <person name="Cichocki N."/>
            <person name="Veneault-Fourrey C."/>
            <person name="LaButti K."/>
            <person name="Lindquist E.A."/>
            <person name="Lipzen A."/>
            <person name="Lundell T."/>
            <person name="Morin E."/>
            <person name="Murat C."/>
            <person name="Sun H."/>
            <person name="Tunlid A."/>
            <person name="Henrissat B."/>
            <person name="Grigoriev I.V."/>
            <person name="Hibbett D.S."/>
            <person name="Martin F."/>
            <person name="Nordberg H.P."/>
            <person name="Cantor M.N."/>
            <person name="Hua S.X."/>
        </authorList>
    </citation>
    <scope>NUCLEOTIDE SEQUENCE [LARGE SCALE GENOMIC DNA]</scope>
    <source>
        <strain evidence="1 2">441</strain>
    </source>
</reference>
<dbReference type="Proteomes" id="UP000054018">
    <property type="component" value="Unassembled WGS sequence"/>
</dbReference>